<dbReference type="PROSITE" id="PS50222">
    <property type="entry name" value="EF_HAND_2"/>
    <property type="match status" value="1"/>
</dbReference>
<dbReference type="WBParaSite" id="ACOC_0000280201-mRNA-1">
    <property type="protein sequence ID" value="ACOC_0000280201-mRNA-1"/>
    <property type="gene ID" value="ACOC_0000280201"/>
</dbReference>
<protein>
    <submittedName>
        <fullName evidence="4">EF-hand domain-containing protein</fullName>
    </submittedName>
</protein>
<proteinExistence type="predicted"/>
<name>A0A0R3PF74_ANGCS</name>
<dbReference type="AlphaFoldDB" id="A0A0R3PF74"/>
<sequence length="95" mass="10852">MTSQWKDQPGEWSLNSSENYLALQRIAEISEIIYDKITHVLPFQSLLSHYDREGSGNVKLHDLRYMLQNLGTSSLTFINMTNSLCLNRFSACGLP</sequence>
<evidence type="ECO:0000259" key="1">
    <source>
        <dbReference type="PROSITE" id="PS50222"/>
    </source>
</evidence>
<organism evidence="4">
    <name type="scientific">Angiostrongylus costaricensis</name>
    <name type="common">Nematode worm</name>
    <dbReference type="NCBI Taxonomy" id="334426"/>
    <lineage>
        <taxon>Eukaryota</taxon>
        <taxon>Metazoa</taxon>
        <taxon>Ecdysozoa</taxon>
        <taxon>Nematoda</taxon>
        <taxon>Chromadorea</taxon>
        <taxon>Rhabditida</taxon>
        <taxon>Rhabditina</taxon>
        <taxon>Rhabditomorpha</taxon>
        <taxon>Strongyloidea</taxon>
        <taxon>Metastrongylidae</taxon>
        <taxon>Angiostrongylus</taxon>
    </lineage>
</organism>
<dbReference type="OrthoDB" id="5959761at2759"/>
<dbReference type="Proteomes" id="UP000267027">
    <property type="component" value="Unassembled WGS sequence"/>
</dbReference>
<dbReference type="GO" id="GO:0005509">
    <property type="term" value="F:calcium ion binding"/>
    <property type="evidence" value="ECO:0007669"/>
    <property type="project" value="InterPro"/>
</dbReference>
<reference evidence="4" key="1">
    <citation type="submission" date="2017-02" db="UniProtKB">
        <authorList>
            <consortium name="WormBaseParasite"/>
        </authorList>
    </citation>
    <scope>IDENTIFICATION</scope>
</reference>
<keyword evidence="3" id="KW-1185">Reference proteome</keyword>
<evidence type="ECO:0000313" key="4">
    <source>
        <dbReference type="WBParaSite" id="ACOC_0000280201-mRNA-1"/>
    </source>
</evidence>
<gene>
    <name evidence="2" type="ORF">ACOC_LOCUS2803</name>
</gene>
<evidence type="ECO:0000313" key="2">
    <source>
        <dbReference type="EMBL" id="VDM54388.1"/>
    </source>
</evidence>
<dbReference type="InterPro" id="IPR002048">
    <property type="entry name" value="EF_hand_dom"/>
</dbReference>
<accession>A0A0R3PF74</accession>
<evidence type="ECO:0000313" key="3">
    <source>
        <dbReference type="Proteomes" id="UP000267027"/>
    </source>
</evidence>
<feature type="domain" description="EF-hand" evidence="1">
    <location>
        <begin position="38"/>
        <end position="73"/>
    </location>
</feature>
<dbReference type="EMBL" id="UYYA01000639">
    <property type="protein sequence ID" value="VDM54388.1"/>
    <property type="molecule type" value="Genomic_DNA"/>
</dbReference>
<reference evidence="2 3" key="2">
    <citation type="submission" date="2018-11" db="EMBL/GenBank/DDBJ databases">
        <authorList>
            <consortium name="Pathogen Informatics"/>
        </authorList>
    </citation>
    <scope>NUCLEOTIDE SEQUENCE [LARGE SCALE GENOMIC DNA]</scope>
    <source>
        <strain evidence="2 3">Costa Rica</strain>
    </source>
</reference>